<dbReference type="SMART" id="SM00220">
    <property type="entry name" value="S_TKc"/>
    <property type="match status" value="1"/>
</dbReference>
<reference evidence="9 10" key="1">
    <citation type="submission" date="2022-05" db="EMBL/GenBank/DDBJ databases">
        <title>Chromosome-level reference genomes for two strains of Caenorhabditis briggsae: an improved platform for comparative genomics.</title>
        <authorList>
            <person name="Stevens L."/>
            <person name="Andersen E.C."/>
        </authorList>
    </citation>
    <scope>NUCLEOTIDE SEQUENCE [LARGE SCALE GENOMIC DNA]</scope>
    <source>
        <strain evidence="9">QX1410_ONT</strain>
        <tissue evidence="9">Whole-organism</tissue>
    </source>
</reference>
<feature type="transmembrane region" description="Helical" evidence="7">
    <location>
        <begin position="285"/>
        <end position="306"/>
    </location>
</feature>
<keyword evidence="4" id="KW-0418">Kinase</keyword>
<dbReference type="GO" id="GO:0004674">
    <property type="term" value="F:protein serine/threonine kinase activity"/>
    <property type="evidence" value="ECO:0007669"/>
    <property type="project" value="UniProtKB-KW"/>
</dbReference>
<keyword evidence="2" id="KW-0808">Transferase</keyword>
<evidence type="ECO:0000313" key="9">
    <source>
        <dbReference type="EMBL" id="ULT85156.1"/>
    </source>
</evidence>
<evidence type="ECO:0000256" key="2">
    <source>
        <dbReference type="ARBA" id="ARBA00022679"/>
    </source>
</evidence>
<evidence type="ECO:0000256" key="6">
    <source>
        <dbReference type="PROSITE-ProRule" id="PRU10141"/>
    </source>
</evidence>
<dbReference type="Gene3D" id="3.30.200.20">
    <property type="entry name" value="Phosphorylase Kinase, domain 1"/>
    <property type="match status" value="1"/>
</dbReference>
<dbReference type="PROSITE" id="PS00107">
    <property type="entry name" value="PROTEIN_KINASE_ATP"/>
    <property type="match status" value="1"/>
</dbReference>
<gene>
    <name evidence="9" type="ORF">L3Y34_013704</name>
</gene>
<keyword evidence="3 6" id="KW-0547">Nucleotide-binding</keyword>
<dbReference type="InterPro" id="IPR017441">
    <property type="entry name" value="Protein_kinase_ATP_BS"/>
</dbReference>
<dbReference type="SUPFAM" id="SSF56112">
    <property type="entry name" value="Protein kinase-like (PK-like)"/>
    <property type="match status" value="1"/>
</dbReference>
<organism evidence="9 10">
    <name type="scientific">Caenorhabditis briggsae</name>
    <dbReference type="NCBI Taxonomy" id="6238"/>
    <lineage>
        <taxon>Eukaryota</taxon>
        <taxon>Metazoa</taxon>
        <taxon>Ecdysozoa</taxon>
        <taxon>Nematoda</taxon>
        <taxon>Chromadorea</taxon>
        <taxon>Rhabditida</taxon>
        <taxon>Rhabditina</taxon>
        <taxon>Rhabditomorpha</taxon>
        <taxon>Rhabditoidea</taxon>
        <taxon>Rhabditidae</taxon>
        <taxon>Peloderinae</taxon>
        <taxon>Caenorhabditis</taxon>
    </lineage>
</organism>
<keyword evidence="1" id="KW-0723">Serine/threonine-protein kinase</keyword>
<evidence type="ECO:0000256" key="5">
    <source>
        <dbReference type="ARBA" id="ARBA00022840"/>
    </source>
</evidence>
<dbReference type="GO" id="GO:0005524">
    <property type="term" value="F:ATP binding"/>
    <property type="evidence" value="ECO:0007669"/>
    <property type="project" value="UniProtKB-UniRule"/>
</dbReference>
<evidence type="ECO:0000313" key="10">
    <source>
        <dbReference type="Proteomes" id="UP000827892"/>
    </source>
</evidence>
<evidence type="ECO:0000256" key="7">
    <source>
        <dbReference type="SAM" id="Phobius"/>
    </source>
</evidence>
<feature type="domain" description="Protein kinase" evidence="8">
    <location>
        <begin position="22"/>
        <end position="320"/>
    </location>
</feature>
<dbReference type="AlphaFoldDB" id="A0AAE8ZUP0"/>
<evidence type="ECO:0000259" key="8">
    <source>
        <dbReference type="PROSITE" id="PS50011"/>
    </source>
</evidence>
<dbReference type="InterPro" id="IPR000719">
    <property type="entry name" value="Prot_kinase_dom"/>
</dbReference>
<dbReference type="EMBL" id="CP090896">
    <property type="protein sequence ID" value="ULT85156.1"/>
    <property type="molecule type" value="Genomic_DNA"/>
</dbReference>
<protein>
    <recommendedName>
        <fullName evidence="8">Protein kinase domain-containing protein</fullName>
    </recommendedName>
</protein>
<keyword evidence="7" id="KW-1133">Transmembrane helix</keyword>
<feature type="binding site" evidence="6">
    <location>
        <position position="51"/>
    </location>
    <ligand>
        <name>ATP</name>
        <dbReference type="ChEBI" id="CHEBI:30616"/>
    </ligand>
</feature>
<sequence>MNPVPRKSTIANDLDRLLPENLDILKLVGRGGYGNVYQVRQKTDGGVYAMKVVTKTTKAFDPVHLAQEKKIMATVKNPFLCVMHHSFENDQKAYLVLEFLSGEMQVAVTGNSGSLESAARHSKLASEFQKIIEDQKENKHFKMLFFCETIERRKIGQRKQFVTIHPKEDAISNYQNDADLLDIKAYLLENTKVQKLTLFIARFFVNSINEIRHGSDKMMPHTYRLHNEEVNEHGTNFLIRNQANLTVQSNGNRPFGRTMFTFTEVYCCEWITFVSVVGRVSRRQICCVVVGIIVLVALIVLVVYLVQEYLKYSYHQIGKK</sequence>
<dbReference type="Proteomes" id="UP000827892">
    <property type="component" value="Chromosome X"/>
</dbReference>
<accession>A0AAE8ZUP0</accession>
<evidence type="ECO:0000256" key="3">
    <source>
        <dbReference type="ARBA" id="ARBA00022741"/>
    </source>
</evidence>
<dbReference type="Pfam" id="PF00069">
    <property type="entry name" value="Pkinase"/>
    <property type="match status" value="1"/>
</dbReference>
<evidence type="ECO:0000256" key="4">
    <source>
        <dbReference type="ARBA" id="ARBA00022777"/>
    </source>
</evidence>
<keyword evidence="7" id="KW-0472">Membrane</keyword>
<keyword evidence="7" id="KW-0812">Transmembrane</keyword>
<evidence type="ECO:0000256" key="1">
    <source>
        <dbReference type="ARBA" id="ARBA00022527"/>
    </source>
</evidence>
<keyword evidence="5 6" id="KW-0067">ATP-binding</keyword>
<name>A0AAE8ZUP0_CAEBR</name>
<proteinExistence type="predicted"/>
<dbReference type="PANTHER" id="PTHR24351">
    <property type="entry name" value="RIBOSOMAL PROTEIN S6 KINASE"/>
    <property type="match status" value="1"/>
</dbReference>
<dbReference type="InterPro" id="IPR011009">
    <property type="entry name" value="Kinase-like_dom_sf"/>
</dbReference>
<dbReference type="PROSITE" id="PS50011">
    <property type="entry name" value="PROTEIN_KINASE_DOM"/>
    <property type="match status" value="1"/>
</dbReference>